<feature type="domain" description="Peptidase M20 dimerisation" evidence="10">
    <location>
        <begin position="168"/>
        <end position="273"/>
    </location>
</feature>
<dbReference type="SUPFAM" id="SSF53187">
    <property type="entry name" value="Zn-dependent exopeptidases"/>
    <property type="match status" value="1"/>
</dbReference>
<dbReference type="InterPro" id="IPR036264">
    <property type="entry name" value="Bact_exopeptidase_dim_dom"/>
</dbReference>
<comment type="cofactor">
    <cofactor evidence="1">
        <name>Zn(2+)</name>
        <dbReference type="ChEBI" id="CHEBI:29105"/>
    </cofactor>
</comment>
<keyword evidence="6" id="KW-0479">Metal-binding</keyword>
<dbReference type="GO" id="GO:0046872">
    <property type="term" value="F:metal ion binding"/>
    <property type="evidence" value="ECO:0007669"/>
    <property type="project" value="UniProtKB-KW"/>
</dbReference>
<dbReference type="Pfam" id="PF07687">
    <property type="entry name" value="M20_dimer"/>
    <property type="match status" value="1"/>
</dbReference>
<dbReference type="PANTHER" id="PTHR43808:SF31">
    <property type="entry name" value="N-ACETYL-L-CITRULLINE DEACETYLASE"/>
    <property type="match status" value="1"/>
</dbReference>
<reference evidence="11 12" key="1">
    <citation type="submission" date="2017-08" db="EMBL/GenBank/DDBJ databases">
        <title>Infants hospitalized years apart are colonized by the same room-sourced microbial strains.</title>
        <authorList>
            <person name="Brooks B."/>
            <person name="Olm M.R."/>
            <person name="Firek B.A."/>
            <person name="Baker R."/>
            <person name="Thomas B.C."/>
            <person name="Morowitz M.J."/>
            <person name="Banfield J.F."/>
        </authorList>
    </citation>
    <scope>NUCLEOTIDE SEQUENCE [LARGE SCALE GENOMIC DNA]</scope>
    <source>
        <strain evidence="11">S2_003_000_R2_14</strain>
    </source>
</reference>
<evidence type="ECO:0000256" key="7">
    <source>
        <dbReference type="ARBA" id="ARBA00022801"/>
    </source>
</evidence>
<name>A0A2W5VRV3_9BACT</name>
<dbReference type="GO" id="GO:0008777">
    <property type="term" value="F:acetylornithine deacetylase activity"/>
    <property type="evidence" value="ECO:0007669"/>
    <property type="project" value="TreeGrafter"/>
</dbReference>
<dbReference type="Gene3D" id="3.40.630.10">
    <property type="entry name" value="Zn peptidases"/>
    <property type="match status" value="1"/>
</dbReference>
<evidence type="ECO:0000256" key="1">
    <source>
        <dbReference type="ARBA" id="ARBA00001947"/>
    </source>
</evidence>
<dbReference type="InterPro" id="IPR002933">
    <property type="entry name" value="Peptidase_M20"/>
</dbReference>
<keyword evidence="9" id="KW-0170">Cobalt</keyword>
<dbReference type="InterPro" id="IPR050072">
    <property type="entry name" value="Peptidase_M20A"/>
</dbReference>
<keyword evidence="3" id="KW-0963">Cytoplasm</keyword>
<evidence type="ECO:0000256" key="3">
    <source>
        <dbReference type="ARBA" id="ARBA00022490"/>
    </source>
</evidence>
<dbReference type="NCBIfam" id="TIGR01892">
    <property type="entry name" value="AcOrn-deacetyl"/>
    <property type="match status" value="1"/>
</dbReference>
<organism evidence="11 12">
    <name type="scientific">Archangium gephyra</name>
    <dbReference type="NCBI Taxonomy" id="48"/>
    <lineage>
        <taxon>Bacteria</taxon>
        <taxon>Pseudomonadati</taxon>
        <taxon>Myxococcota</taxon>
        <taxon>Myxococcia</taxon>
        <taxon>Myxococcales</taxon>
        <taxon>Cystobacterineae</taxon>
        <taxon>Archangiaceae</taxon>
        <taxon>Archangium</taxon>
    </lineage>
</organism>
<gene>
    <name evidence="11" type="primary">argE</name>
    <name evidence="11" type="ORF">DI536_00545</name>
</gene>
<dbReference type="PROSITE" id="PS00759">
    <property type="entry name" value="ARGE_DAPE_CPG2_2"/>
    <property type="match status" value="1"/>
</dbReference>
<dbReference type="Gene3D" id="3.30.70.360">
    <property type="match status" value="1"/>
</dbReference>
<dbReference type="InterPro" id="IPR001261">
    <property type="entry name" value="ArgE/DapE_CS"/>
</dbReference>
<comment type="caution">
    <text evidence="11">The sequence shown here is derived from an EMBL/GenBank/DDBJ whole genome shotgun (WGS) entry which is preliminary data.</text>
</comment>
<dbReference type="SUPFAM" id="SSF55031">
    <property type="entry name" value="Bacterial exopeptidase dimerisation domain"/>
    <property type="match status" value="1"/>
</dbReference>
<keyword evidence="7" id="KW-0378">Hydrolase</keyword>
<dbReference type="PANTHER" id="PTHR43808">
    <property type="entry name" value="ACETYLORNITHINE DEACETYLASE"/>
    <property type="match status" value="1"/>
</dbReference>
<evidence type="ECO:0000313" key="11">
    <source>
        <dbReference type="EMBL" id="PZR18404.1"/>
    </source>
</evidence>
<keyword evidence="8" id="KW-0862">Zinc</keyword>
<protein>
    <submittedName>
        <fullName evidence="11">Acetylornithine deacetylase</fullName>
    </submittedName>
</protein>
<evidence type="ECO:0000256" key="5">
    <source>
        <dbReference type="ARBA" id="ARBA00022605"/>
    </source>
</evidence>
<evidence type="ECO:0000256" key="8">
    <source>
        <dbReference type="ARBA" id="ARBA00022833"/>
    </source>
</evidence>
<keyword evidence="5" id="KW-0028">Amino-acid biosynthesis</keyword>
<evidence type="ECO:0000256" key="6">
    <source>
        <dbReference type="ARBA" id="ARBA00022723"/>
    </source>
</evidence>
<dbReference type="InterPro" id="IPR010169">
    <property type="entry name" value="AcOrn-deacetyl"/>
</dbReference>
<accession>A0A2W5VRV3</accession>
<dbReference type="GO" id="GO:0006526">
    <property type="term" value="P:L-arginine biosynthetic process"/>
    <property type="evidence" value="ECO:0007669"/>
    <property type="project" value="UniProtKB-KW"/>
</dbReference>
<evidence type="ECO:0000259" key="10">
    <source>
        <dbReference type="Pfam" id="PF07687"/>
    </source>
</evidence>
<comment type="similarity">
    <text evidence="2">Belongs to the peptidase M20A family. ArgE subfamily.</text>
</comment>
<dbReference type="InterPro" id="IPR011650">
    <property type="entry name" value="Peptidase_M20_dimer"/>
</dbReference>
<dbReference type="AlphaFoldDB" id="A0A2W5VRV3"/>
<dbReference type="EMBL" id="QFQP01000001">
    <property type="protein sequence ID" value="PZR18404.1"/>
    <property type="molecule type" value="Genomic_DNA"/>
</dbReference>
<dbReference type="CDD" id="cd03894">
    <property type="entry name" value="M20_ArgE"/>
    <property type="match status" value="1"/>
</dbReference>
<dbReference type="Pfam" id="PF01546">
    <property type="entry name" value="Peptidase_M20"/>
    <property type="match status" value="1"/>
</dbReference>
<sequence>MSSGLVTLLRELVAIDSTSTRSNLPMVDALERKLRALNFVCERQSYRDSAGVEKANLLARRGEGLPELALVGHTDCVPFDPEWTEALNLTERDGKLYGRGSCDTKAFIACALTAAEKTHGQTTRPLLLAFTADEELGCVGAKKLVEANIGRTRRAIIGEPTSLRPIRANKGYCLAEIDVLGKEGHSAYPDTGASAIFRGARLLTKLERYAQGELRAHVHSDFVPAFSTLNVGMANGGKAKNVIPGHMRLTLEWRPLPTQPVEVVLQKVEALIAECRAEEPGFEASIRPLRMDRGFDTESSADVVQFIAAQTGRAVDTVSFGTEGPQLAALGAVPVVFGPGDITVAHQTGEYVPVDELHRAAEVLEAAVRNFCA</sequence>
<evidence type="ECO:0000256" key="2">
    <source>
        <dbReference type="ARBA" id="ARBA00005691"/>
    </source>
</evidence>
<evidence type="ECO:0000256" key="9">
    <source>
        <dbReference type="ARBA" id="ARBA00023285"/>
    </source>
</evidence>
<evidence type="ECO:0000313" key="12">
    <source>
        <dbReference type="Proteomes" id="UP000249061"/>
    </source>
</evidence>
<keyword evidence="4" id="KW-0055">Arginine biosynthesis</keyword>
<dbReference type="Proteomes" id="UP000249061">
    <property type="component" value="Unassembled WGS sequence"/>
</dbReference>
<proteinExistence type="inferred from homology"/>
<evidence type="ECO:0000256" key="4">
    <source>
        <dbReference type="ARBA" id="ARBA00022571"/>
    </source>
</evidence>